<gene>
    <name evidence="3" type="ORF">A176_004309</name>
</gene>
<keyword evidence="4" id="KW-1185">Reference proteome</keyword>
<evidence type="ECO:0000313" key="4">
    <source>
        <dbReference type="Proteomes" id="UP000009026"/>
    </source>
</evidence>
<accession>A0A0H4XGM8</accession>
<reference evidence="3 4" key="1">
    <citation type="journal article" date="2016" name="PLoS ONE">
        <title>Complete Genome Sequence and Comparative Genomics of a Novel Myxobacterium Myxococcus hansupus.</title>
        <authorList>
            <person name="Sharma G."/>
            <person name="Narwani T."/>
            <person name="Subramanian S."/>
        </authorList>
    </citation>
    <scope>NUCLEOTIDE SEQUENCE [LARGE SCALE GENOMIC DNA]</scope>
    <source>
        <strain evidence="4">mixupus</strain>
    </source>
</reference>
<dbReference type="RefSeq" id="WP_002634868.1">
    <property type="nucleotide sequence ID" value="NZ_CP012109.1"/>
</dbReference>
<proteinExistence type="predicted"/>
<dbReference type="AlphaFoldDB" id="A0A0H4XGM8"/>
<sequence length="144" mass="14716">MTTFPGASGNGSPQDPQGGGFGQRVDHIGSDAQQLWSDARGAVEDLGQTLDLRGRVQRNPYGMMAAAIGVGYLLGGGLFTPLTARVLRLGVRLAALPLVKDELLGMAEAAFQGYQTGRGMGGARSEGVASANAASAGTPRPPAY</sequence>
<dbReference type="KEGG" id="mym:A176_004309"/>
<protein>
    <submittedName>
        <fullName evidence="3">Uncharacterized protein</fullName>
    </submittedName>
</protein>
<feature type="region of interest" description="Disordered" evidence="1">
    <location>
        <begin position="1"/>
        <end position="25"/>
    </location>
</feature>
<organism evidence="3 4">
    <name type="scientific">Pseudomyxococcus hansupus</name>
    <dbReference type="NCBI Taxonomy" id="1297742"/>
    <lineage>
        <taxon>Bacteria</taxon>
        <taxon>Pseudomonadati</taxon>
        <taxon>Myxococcota</taxon>
        <taxon>Myxococcia</taxon>
        <taxon>Myxococcales</taxon>
        <taxon>Cystobacterineae</taxon>
        <taxon>Myxococcaceae</taxon>
        <taxon>Pseudomyxococcus</taxon>
    </lineage>
</organism>
<keyword evidence="2" id="KW-1133">Transmembrane helix</keyword>
<dbReference type="STRING" id="1297742.A176_004309"/>
<name>A0A0H4XGM8_9BACT</name>
<feature type="transmembrane region" description="Helical" evidence="2">
    <location>
        <begin position="61"/>
        <end position="82"/>
    </location>
</feature>
<feature type="compositionally biased region" description="Polar residues" evidence="1">
    <location>
        <begin position="1"/>
        <end position="15"/>
    </location>
</feature>
<evidence type="ECO:0000256" key="2">
    <source>
        <dbReference type="SAM" id="Phobius"/>
    </source>
</evidence>
<dbReference type="Proteomes" id="UP000009026">
    <property type="component" value="Chromosome"/>
</dbReference>
<keyword evidence="2" id="KW-0812">Transmembrane</keyword>
<evidence type="ECO:0000256" key="1">
    <source>
        <dbReference type="SAM" id="MobiDB-lite"/>
    </source>
</evidence>
<keyword evidence="2" id="KW-0472">Membrane</keyword>
<evidence type="ECO:0000313" key="3">
    <source>
        <dbReference type="EMBL" id="AKQ67397.1"/>
    </source>
</evidence>
<dbReference type="EMBL" id="CP012109">
    <property type="protein sequence ID" value="AKQ67397.1"/>
    <property type="molecule type" value="Genomic_DNA"/>
</dbReference>
<dbReference type="OrthoDB" id="5524455at2"/>
<dbReference type="PATRIC" id="fig|1297742.4.peg.4351"/>